<keyword evidence="7" id="KW-1185">Reference proteome</keyword>
<name>A0A4P7GQF0_9ACTN</name>
<organism evidence="6 7">
    <name type="scientific">Nocardioides euryhalodurans</name>
    <dbReference type="NCBI Taxonomy" id="2518370"/>
    <lineage>
        <taxon>Bacteria</taxon>
        <taxon>Bacillati</taxon>
        <taxon>Actinomycetota</taxon>
        <taxon>Actinomycetes</taxon>
        <taxon>Propionibacteriales</taxon>
        <taxon>Nocardioidaceae</taxon>
        <taxon>Nocardioides</taxon>
    </lineage>
</organism>
<evidence type="ECO:0000256" key="4">
    <source>
        <dbReference type="RuleBase" id="RU003476"/>
    </source>
</evidence>
<dbReference type="PANTHER" id="PTHR43046">
    <property type="entry name" value="GDP-MANNOSE MANNOSYL HYDROLASE"/>
    <property type="match status" value="1"/>
</dbReference>
<dbReference type="InterPro" id="IPR020084">
    <property type="entry name" value="NUDIX_hydrolase_CS"/>
</dbReference>
<dbReference type="InterPro" id="IPR015797">
    <property type="entry name" value="NUDIX_hydrolase-like_dom_sf"/>
</dbReference>
<accession>A0A4P7GQF0</accession>
<dbReference type="Pfam" id="PF00293">
    <property type="entry name" value="NUDIX"/>
    <property type="match status" value="1"/>
</dbReference>
<dbReference type="AlphaFoldDB" id="A0A4P7GQF0"/>
<dbReference type="Proteomes" id="UP000294894">
    <property type="component" value="Chromosome"/>
</dbReference>
<dbReference type="SUPFAM" id="SSF55811">
    <property type="entry name" value="Nudix"/>
    <property type="match status" value="1"/>
</dbReference>
<gene>
    <name evidence="6" type="ORF">EXE57_00975</name>
</gene>
<dbReference type="InterPro" id="IPR020476">
    <property type="entry name" value="Nudix_hydrolase"/>
</dbReference>
<proteinExistence type="inferred from homology"/>
<reference evidence="6 7" key="1">
    <citation type="submission" date="2019-03" db="EMBL/GenBank/DDBJ databases">
        <title>Three New Species of Nocardioides, Nocardioides euryhalodurans sp. nov., Nocardioides seonyuensis sp. nov. and Nocardioides eburneoflavus sp. nov., Iolated from Soil.</title>
        <authorList>
            <person name="Roh S.G."/>
            <person name="Lee C."/>
            <person name="Kim M.-K."/>
            <person name="Kim S.B."/>
        </authorList>
    </citation>
    <scope>NUCLEOTIDE SEQUENCE [LARGE SCALE GENOMIC DNA]</scope>
    <source>
        <strain evidence="6 7">MMS17-SY117</strain>
    </source>
</reference>
<dbReference type="EMBL" id="CP038267">
    <property type="protein sequence ID" value="QBR94254.1"/>
    <property type="molecule type" value="Genomic_DNA"/>
</dbReference>
<dbReference type="PROSITE" id="PS51462">
    <property type="entry name" value="NUDIX"/>
    <property type="match status" value="1"/>
</dbReference>
<feature type="domain" description="Nudix hydrolase" evidence="5">
    <location>
        <begin position="39"/>
        <end position="174"/>
    </location>
</feature>
<dbReference type="OrthoDB" id="161692at2"/>
<comment type="similarity">
    <text evidence="2 4">Belongs to the Nudix hydrolase family.</text>
</comment>
<evidence type="ECO:0000256" key="3">
    <source>
        <dbReference type="ARBA" id="ARBA00022801"/>
    </source>
</evidence>
<dbReference type="KEGG" id="noy:EXE57_00975"/>
<evidence type="ECO:0000313" key="6">
    <source>
        <dbReference type="EMBL" id="QBR94254.1"/>
    </source>
</evidence>
<dbReference type="InterPro" id="IPR000086">
    <property type="entry name" value="NUDIX_hydrolase_dom"/>
</dbReference>
<evidence type="ECO:0000259" key="5">
    <source>
        <dbReference type="PROSITE" id="PS51462"/>
    </source>
</evidence>
<dbReference type="PROSITE" id="PS00893">
    <property type="entry name" value="NUDIX_BOX"/>
    <property type="match status" value="1"/>
</dbReference>
<evidence type="ECO:0000313" key="7">
    <source>
        <dbReference type="Proteomes" id="UP000294894"/>
    </source>
</evidence>
<evidence type="ECO:0000256" key="1">
    <source>
        <dbReference type="ARBA" id="ARBA00001946"/>
    </source>
</evidence>
<dbReference type="PANTHER" id="PTHR43046:SF14">
    <property type="entry name" value="MUTT_NUDIX FAMILY PROTEIN"/>
    <property type="match status" value="1"/>
</dbReference>
<evidence type="ECO:0000256" key="2">
    <source>
        <dbReference type="ARBA" id="ARBA00005582"/>
    </source>
</evidence>
<keyword evidence="3 4" id="KW-0378">Hydrolase</keyword>
<dbReference type="PRINTS" id="PR00502">
    <property type="entry name" value="NUDIXFAMILY"/>
</dbReference>
<sequence length="182" mass="20122">MVFVDPASLFDRPLLTAARMQLPDVLDSAGYRQRFGGEPARRFAGVGLVDRQGALLLQERDEHPLLDPERWGFPGGHLEPGETFAQGAARELAEETGVLLAPDDLVLVDEVRVDHRAEYGTVDRMRFFVAPTALEDDEVECREGRQMVFVDPETVRGLPLTRSAALVVAPFLMSDLYATLAT</sequence>
<protein>
    <submittedName>
        <fullName evidence="6">NUDIX domain-containing protein</fullName>
    </submittedName>
</protein>
<dbReference type="Gene3D" id="3.90.79.10">
    <property type="entry name" value="Nucleoside Triphosphate Pyrophosphohydrolase"/>
    <property type="match status" value="1"/>
</dbReference>
<dbReference type="GO" id="GO:0016787">
    <property type="term" value="F:hydrolase activity"/>
    <property type="evidence" value="ECO:0007669"/>
    <property type="project" value="UniProtKB-KW"/>
</dbReference>
<comment type="cofactor">
    <cofactor evidence="1">
        <name>Mg(2+)</name>
        <dbReference type="ChEBI" id="CHEBI:18420"/>
    </cofactor>
</comment>